<dbReference type="AlphaFoldDB" id="A0A8H6MLE6"/>
<evidence type="ECO:0000313" key="2">
    <source>
        <dbReference type="EMBL" id="KAF6795440.1"/>
    </source>
</evidence>
<comment type="caution">
    <text evidence="2">The sequence shown here is derived from an EMBL/GenBank/DDBJ whole genome shotgun (WGS) entry which is preliminary data.</text>
</comment>
<proteinExistence type="predicted"/>
<dbReference type="InterPro" id="IPR010730">
    <property type="entry name" value="HET"/>
</dbReference>
<dbReference type="Pfam" id="PF06985">
    <property type="entry name" value="HET"/>
    <property type="match status" value="1"/>
</dbReference>
<dbReference type="EMBL" id="WIGN01000387">
    <property type="protein sequence ID" value="KAF6795440.1"/>
    <property type="molecule type" value="Genomic_DNA"/>
</dbReference>
<feature type="domain" description="Heterokaryon incompatibility" evidence="1">
    <location>
        <begin position="211"/>
        <end position="363"/>
    </location>
</feature>
<name>A0A8H6MLE6_9PEZI</name>
<evidence type="ECO:0000259" key="1">
    <source>
        <dbReference type="Pfam" id="PF06985"/>
    </source>
</evidence>
<dbReference type="Proteomes" id="UP000652219">
    <property type="component" value="Unassembled WGS sequence"/>
</dbReference>
<protein>
    <recommendedName>
        <fullName evidence="1">Heterokaryon incompatibility domain-containing protein</fullName>
    </recommendedName>
</protein>
<sequence length="712" mass="81008">MDNQNRGSRWSHLCSPCSSVFSGAREISETQHFYPGKEDGYRLPHTKESLERGNRDGCRLCSLIWLRRLNFGKKTNIPWPDWGDLHPDDSIELRYGFANGTDGYTAMSVWRWNEKSHNTMQTVFFNIEETTDEFAASIPREQSELAQNTNTGSDQAFKLAQKFLADCLASHDCSMPNGDSWAPTRLIDLGESPSDAPRLVSTQSLPHPIRWMTLSHCWGTRQPCILLQSNMSQFMDEIPRSDLSRTFSDAFVITKKLGVRYLWIDSVCIIQHDEDDWRREAPTMSKVYSLSICTISASHAADGSGGCFSDRNPWTILPCVVPSPFSTDSKAPPFLIHGEKLEDRWNRDIPEAPLNQRAWVFQERLLSPRTLFFGREQILWGCGKHELCESFPRGVPSQPDPPWWQFVGDRRRFRNLLLESANDKPFEAEWPETVQQYSKTQLTFPSDREVAFSGLPNQLLGKRDTKQAYGVWVDESLPWALLWSPLEEARRGPLDYLAPSWSWMTLNTAISFGNWYPHGKALLKGIGLTTSGLGGTNRLGKAENDGLVLEGVLKVAFYKNKTTDQGRVKHMISQTQDRDEQKIQLPAFKDAEDWKIVASMLRPKSSETEWTQPSETEWTDMITLDSAEESPTGDIIICLPVLTHFHRTGAPWRFEGLILEPVPQPPSNNTALSTNQSEGDKLPHVFRRIGSYNLMHRACWAATTSEVRFMLV</sequence>
<keyword evidence="3" id="KW-1185">Reference proteome</keyword>
<reference evidence="2 3" key="1">
    <citation type="journal article" date="2020" name="Phytopathology">
        <title>Genome Sequence Resources of Colletotrichum truncatum, C. plurivorum, C. musicola, and C. sojae: Four Species Pathogenic to Soybean (Glycine max).</title>
        <authorList>
            <person name="Rogerio F."/>
            <person name="Boufleur T.R."/>
            <person name="Ciampi-Guillardi M."/>
            <person name="Sukno S.A."/>
            <person name="Thon M.R."/>
            <person name="Massola Junior N.S."/>
            <person name="Baroncelli R."/>
        </authorList>
    </citation>
    <scope>NUCLEOTIDE SEQUENCE [LARGE SCALE GENOMIC DNA]</scope>
    <source>
        <strain evidence="2 3">LFN0009</strain>
    </source>
</reference>
<dbReference type="PANTHER" id="PTHR33112">
    <property type="entry name" value="DOMAIN PROTEIN, PUTATIVE-RELATED"/>
    <property type="match status" value="1"/>
</dbReference>
<organism evidence="2 3">
    <name type="scientific">Colletotrichum sojae</name>
    <dbReference type="NCBI Taxonomy" id="2175907"/>
    <lineage>
        <taxon>Eukaryota</taxon>
        <taxon>Fungi</taxon>
        <taxon>Dikarya</taxon>
        <taxon>Ascomycota</taxon>
        <taxon>Pezizomycotina</taxon>
        <taxon>Sordariomycetes</taxon>
        <taxon>Hypocreomycetidae</taxon>
        <taxon>Glomerellales</taxon>
        <taxon>Glomerellaceae</taxon>
        <taxon>Colletotrichum</taxon>
        <taxon>Colletotrichum orchidearum species complex</taxon>
    </lineage>
</organism>
<accession>A0A8H6MLE6</accession>
<evidence type="ECO:0000313" key="3">
    <source>
        <dbReference type="Proteomes" id="UP000652219"/>
    </source>
</evidence>
<gene>
    <name evidence="2" type="ORF">CSOJ01_13411</name>
</gene>
<dbReference type="PANTHER" id="PTHR33112:SF8">
    <property type="entry name" value="HETEROKARYON INCOMPATIBILITY DOMAIN-CONTAINING PROTEIN"/>
    <property type="match status" value="1"/>
</dbReference>